<dbReference type="SUPFAM" id="SSF52047">
    <property type="entry name" value="RNI-like"/>
    <property type="match status" value="1"/>
</dbReference>
<proteinExistence type="predicted"/>
<evidence type="ECO:0000259" key="1">
    <source>
        <dbReference type="PROSITE" id="PS50181"/>
    </source>
</evidence>
<reference evidence="2" key="1">
    <citation type="submission" date="2020-11" db="EMBL/GenBank/DDBJ databases">
        <authorList>
            <consortium name="DOE Joint Genome Institute"/>
            <person name="Ahrendt S."/>
            <person name="Riley R."/>
            <person name="Andreopoulos W."/>
            <person name="Labutti K."/>
            <person name="Pangilinan J."/>
            <person name="Ruiz-Duenas F.J."/>
            <person name="Barrasa J.M."/>
            <person name="Sanchez-Garcia M."/>
            <person name="Camarero S."/>
            <person name="Miyauchi S."/>
            <person name="Serrano A."/>
            <person name="Linde D."/>
            <person name="Babiker R."/>
            <person name="Drula E."/>
            <person name="Ayuso-Fernandez I."/>
            <person name="Pacheco R."/>
            <person name="Padilla G."/>
            <person name="Ferreira P."/>
            <person name="Barriuso J."/>
            <person name="Kellner H."/>
            <person name="Castanera R."/>
            <person name="Alfaro M."/>
            <person name="Ramirez L."/>
            <person name="Pisabarro A.G."/>
            <person name="Kuo A."/>
            <person name="Tritt A."/>
            <person name="Lipzen A."/>
            <person name="He G."/>
            <person name="Yan M."/>
            <person name="Ng V."/>
            <person name="Cullen D."/>
            <person name="Martin F."/>
            <person name="Rosso M.-N."/>
            <person name="Henrissat B."/>
            <person name="Hibbett D."/>
            <person name="Martinez A.T."/>
            <person name="Grigoriev I.V."/>
        </authorList>
    </citation>
    <scope>NUCLEOTIDE SEQUENCE</scope>
    <source>
        <strain evidence="2">CIRM-BRFM 674</strain>
    </source>
</reference>
<dbReference type="PANTHER" id="PTHR38926">
    <property type="entry name" value="F-BOX DOMAIN CONTAINING PROTEIN, EXPRESSED"/>
    <property type="match status" value="1"/>
</dbReference>
<dbReference type="InterPro" id="IPR036047">
    <property type="entry name" value="F-box-like_dom_sf"/>
</dbReference>
<evidence type="ECO:0000313" key="2">
    <source>
        <dbReference type="EMBL" id="KAF9482659.1"/>
    </source>
</evidence>
<dbReference type="InterPro" id="IPR032675">
    <property type="entry name" value="LRR_dom_sf"/>
</dbReference>
<dbReference type="Proteomes" id="UP000807469">
    <property type="component" value="Unassembled WGS sequence"/>
</dbReference>
<keyword evidence="3" id="KW-1185">Reference proteome</keyword>
<sequence>MDIVGISRPIKDSLSLHDDEIASSFLTEEQLRTIDESIEKHQKAFDELQVALLALKARRNSLIPVSQIPPEILAHIFSFVQSSDPNPMICSTKQHLARATLTHVCRQWREIAVSDPSLWVSLPVRMHKWVAEILNRLEGSFHSVDAGSSEVSNPGFHLVLDNFHRLKELHLWDIDLGGQIFLQSYLPKSAPELESLKFISRPGSYNPKFPNTAFSETPQLRRLHIANCVFDWRTHNLLRCSLTHLQLYNVQVASPRLTGKQFVDILTKMPELQVLALDNFLPSRDEQNTSTWGSGNIHLRKLETLYIHSRVTEIEDFFRSVTFPSTVHATVIFHSEENPDHSNALFGIARSYSNAKLLFQSLCLNESCKGLRLGLHAQVWPDFDNMMDAFSVTALIDITFHFIDGDVTTFPKIMKDIFACGIQFRDIRRAYIYSIGDTTVLAETIGKLPGLDSIALTPFSAYHFLNTREGEDTNTLQNFFPKISSVCMFDITLVNASDAGESQGTKHWGFLLARRDLGQPIEKLIMRNCGGVDDIAINLLEDMVIHLDIDPITQMRSNTNEGAALSSDVQN</sequence>
<protein>
    <recommendedName>
        <fullName evidence="1">F-box domain-containing protein</fullName>
    </recommendedName>
</protein>
<dbReference type="AlphaFoldDB" id="A0A9P5Z7R1"/>
<dbReference type="EMBL" id="MU155163">
    <property type="protein sequence ID" value="KAF9482659.1"/>
    <property type="molecule type" value="Genomic_DNA"/>
</dbReference>
<comment type="caution">
    <text evidence="2">The sequence shown here is derived from an EMBL/GenBank/DDBJ whole genome shotgun (WGS) entry which is preliminary data.</text>
</comment>
<dbReference type="PROSITE" id="PS50181">
    <property type="entry name" value="FBOX"/>
    <property type="match status" value="1"/>
</dbReference>
<dbReference type="InterPro" id="IPR001810">
    <property type="entry name" value="F-box_dom"/>
</dbReference>
<evidence type="ECO:0000313" key="3">
    <source>
        <dbReference type="Proteomes" id="UP000807469"/>
    </source>
</evidence>
<dbReference type="SUPFAM" id="SSF81383">
    <property type="entry name" value="F-box domain"/>
    <property type="match status" value="1"/>
</dbReference>
<organism evidence="2 3">
    <name type="scientific">Pholiota conissans</name>
    <dbReference type="NCBI Taxonomy" id="109636"/>
    <lineage>
        <taxon>Eukaryota</taxon>
        <taxon>Fungi</taxon>
        <taxon>Dikarya</taxon>
        <taxon>Basidiomycota</taxon>
        <taxon>Agaricomycotina</taxon>
        <taxon>Agaricomycetes</taxon>
        <taxon>Agaricomycetidae</taxon>
        <taxon>Agaricales</taxon>
        <taxon>Agaricineae</taxon>
        <taxon>Strophariaceae</taxon>
        <taxon>Pholiota</taxon>
    </lineage>
</organism>
<dbReference type="Pfam" id="PF12937">
    <property type="entry name" value="F-box-like"/>
    <property type="match status" value="1"/>
</dbReference>
<dbReference type="Gene3D" id="1.20.1280.50">
    <property type="match status" value="1"/>
</dbReference>
<gene>
    <name evidence="2" type="ORF">BDN70DRAFT_853008</name>
</gene>
<dbReference type="OrthoDB" id="3172239at2759"/>
<feature type="domain" description="F-box" evidence="1">
    <location>
        <begin position="62"/>
        <end position="122"/>
    </location>
</feature>
<name>A0A9P5Z7R1_9AGAR</name>
<dbReference type="Gene3D" id="3.80.10.10">
    <property type="entry name" value="Ribonuclease Inhibitor"/>
    <property type="match status" value="1"/>
</dbReference>
<accession>A0A9P5Z7R1</accession>
<dbReference type="PANTHER" id="PTHR38926:SF5">
    <property type="entry name" value="F-BOX AND LEUCINE-RICH REPEAT PROTEIN 6"/>
    <property type="match status" value="1"/>
</dbReference>